<dbReference type="InterPro" id="IPR010221">
    <property type="entry name" value="VCBS_dom"/>
</dbReference>
<dbReference type="RefSeq" id="WP_005864299.1">
    <property type="nucleotide sequence ID" value="NZ_AAYA01000033.1"/>
</dbReference>
<keyword evidence="4" id="KW-1185">Reference proteome</keyword>
<dbReference type="InterPro" id="IPR013783">
    <property type="entry name" value="Ig-like_fold"/>
</dbReference>
<dbReference type="Proteomes" id="UP000005713">
    <property type="component" value="Unassembled WGS sequence"/>
</dbReference>
<name>A3KBA4_SAGS3</name>
<evidence type="ECO:0000256" key="1">
    <source>
        <dbReference type="SAM" id="MobiDB-lite"/>
    </source>
</evidence>
<dbReference type="Gene3D" id="2.60.40.3440">
    <property type="match status" value="1"/>
</dbReference>
<dbReference type="Gene3D" id="2.60.40.10">
    <property type="entry name" value="Immunoglobulins"/>
    <property type="match status" value="2"/>
</dbReference>
<evidence type="ECO:0000259" key="2">
    <source>
        <dbReference type="Pfam" id="PF17803"/>
    </source>
</evidence>
<dbReference type="eggNOG" id="COG2931">
    <property type="taxonomic scope" value="Bacteria"/>
</dbReference>
<dbReference type="Pfam" id="PF17963">
    <property type="entry name" value="Big_9"/>
    <property type="match status" value="2"/>
</dbReference>
<gene>
    <name evidence="3" type="ORF">SSE37_24918</name>
</gene>
<feature type="region of interest" description="Disordered" evidence="1">
    <location>
        <begin position="632"/>
        <end position="651"/>
    </location>
</feature>
<organism evidence="3 4">
    <name type="scientific">Sagittula stellata (strain ATCC 700073 / DSM 11524 / E-37)</name>
    <dbReference type="NCBI Taxonomy" id="388399"/>
    <lineage>
        <taxon>Bacteria</taxon>
        <taxon>Pseudomonadati</taxon>
        <taxon>Pseudomonadota</taxon>
        <taxon>Alphaproteobacteria</taxon>
        <taxon>Rhodobacterales</taxon>
        <taxon>Roseobacteraceae</taxon>
        <taxon>Sagittula</taxon>
    </lineage>
</organism>
<dbReference type="AlphaFoldDB" id="A3KBA4"/>
<evidence type="ECO:0000313" key="3">
    <source>
        <dbReference type="EMBL" id="EBA05545.1"/>
    </source>
</evidence>
<accession>A3KBA4</accession>
<feature type="compositionally biased region" description="Basic residues" evidence="1">
    <location>
        <begin position="759"/>
        <end position="774"/>
    </location>
</feature>
<protein>
    <submittedName>
        <fullName evidence="3">VCBS protein</fullName>
    </submittedName>
</protein>
<evidence type="ECO:0000313" key="4">
    <source>
        <dbReference type="Proteomes" id="UP000005713"/>
    </source>
</evidence>
<dbReference type="NCBIfam" id="NF012211">
    <property type="entry name" value="tand_rpt_95"/>
    <property type="match status" value="1"/>
</dbReference>
<dbReference type="NCBIfam" id="TIGR01965">
    <property type="entry name" value="VCBS_repeat"/>
    <property type="match status" value="6"/>
</dbReference>
<dbReference type="InterPro" id="IPR040853">
    <property type="entry name" value="RapA2_cadherin-like"/>
</dbReference>
<dbReference type="Pfam" id="PF17803">
    <property type="entry name" value="Cadherin_4"/>
    <property type="match status" value="2"/>
</dbReference>
<feature type="domain" description="RapA2 cadherin-like" evidence="2">
    <location>
        <begin position="471"/>
        <end position="559"/>
    </location>
</feature>
<feature type="region of interest" description="Disordered" evidence="1">
    <location>
        <begin position="751"/>
        <end position="774"/>
    </location>
</feature>
<sequence length="774" mass="79019">MTDNLDGMFTYSANGAFEHLAIGQQATDTFTYAVDDGSGGVDTEVVTITVEGANDAPRNLTTPDTDAETLAETGVPLTVSSSLTFSDVDISDSVTAAVTGFTASGATAVLAGIPSGDLLGMLTLDTPNVLSGVENLARRRWTFDSGTTIFTGLSLGESLVLTYTVTATDVRGAEATHDIDITIEGRNNVPTISIDPALPFLEQSDAAAQVLSQSGTLTFDNVDLGDTIDVTYSINGAPIWSGDTLTAAQATALAEGFSTGATGATTPGTIPWTYDATLDLDFLGAGETITFSYRIVVDDFGGSLASDIVTFTITGTNDAPVLVADRNGNDLVTEAGTLNPGDPSATGKLLINDSDADAHDTLPLSSVDGSAANIGTAVAGTYGSLLVDAAGNWTYTLDDADADTEALADPFGAPGQTMTVAGTNGGVFTVRTDGAYSFDTNGAFDALAVGEFVNTSITYTVTDSNGGTDTAEINVAVRGRNDQPVTAADENGGDAVVEAGVATTGYALANGNVLANDTDPDTSHVLRVLPVNADDTNVGAAVAGLYGSVVIEANGDWTYTLDDLNPATNALAEGQVVTETFNYVVNDGLFAADIGTLTNTITGSNDAPVAADSIQLGTEDGSVVDRLLSSDPDSAGPLTHVVESGPSHGSVSMNADGSYTYTPDANWSGTGSFQYRATDGLGAFDVGTEIVQIEAVADVPTVSLAPPGTATYGFAGSGTDQPVSTAATDGDTAEAVAALEGGGYVVAWQSFGQDGSRHQPARTRIRSDRRTRRR</sequence>
<dbReference type="EMBL" id="AAYA01000033">
    <property type="protein sequence ID" value="EBA05545.1"/>
    <property type="molecule type" value="Genomic_DNA"/>
</dbReference>
<reference evidence="3 4" key="1">
    <citation type="submission" date="2006-06" db="EMBL/GenBank/DDBJ databases">
        <authorList>
            <person name="Moran M.A."/>
            <person name="Ferriera S."/>
            <person name="Johnson J."/>
            <person name="Kravitz S."/>
            <person name="Beeson K."/>
            <person name="Sutton G."/>
            <person name="Rogers Y.-H."/>
            <person name="Friedman R."/>
            <person name="Frazier M."/>
            <person name="Venter J.C."/>
        </authorList>
    </citation>
    <scope>NUCLEOTIDE SEQUENCE [LARGE SCALE GENOMIC DNA]</scope>
    <source>
        <strain evidence="3 4">E-37</strain>
    </source>
</reference>
<feature type="domain" description="RapA2 cadherin-like" evidence="2">
    <location>
        <begin position="309"/>
        <end position="395"/>
    </location>
</feature>
<proteinExistence type="predicted"/>
<comment type="caution">
    <text evidence="3">The sequence shown here is derived from an EMBL/GenBank/DDBJ whole genome shotgun (WGS) entry which is preliminary data.</text>
</comment>